<keyword evidence="2 4" id="KW-0808">Transferase</keyword>
<dbReference type="CDD" id="cd00761">
    <property type="entry name" value="Glyco_tranf_GTA_type"/>
    <property type="match status" value="1"/>
</dbReference>
<dbReference type="Gene3D" id="3.90.550.10">
    <property type="entry name" value="Spore Coat Polysaccharide Biosynthesis Protein SpsA, Chain A"/>
    <property type="match status" value="1"/>
</dbReference>
<dbReference type="PANTHER" id="PTHR22916:SF51">
    <property type="entry name" value="GLYCOSYLTRANSFERASE EPSH-RELATED"/>
    <property type="match status" value="1"/>
</dbReference>
<evidence type="ECO:0000256" key="1">
    <source>
        <dbReference type="ARBA" id="ARBA00022676"/>
    </source>
</evidence>
<dbReference type="RefSeq" id="WP_118201796.1">
    <property type="nucleotide sequence ID" value="NZ_QRIE01000064.1"/>
</dbReference>
<accession>A0A3R6EIX9</accession>
<dbReference type="EMBL" id="QRIN01000107">
    <property type="protein sequence ID" value="RHG61402.1"/>
    <property type="molecule type" value="Genomic_DNA"/>
</dbReference>
<comment type="caution">
    <text evidence="4">The sequence shown here is derived from an EMBL/GenBank/DDBJ whole genome shotgun (WGS) entry which is preliminary data.</text>
</comment>
<organism evidence="4 5">
    <name type="scientific">Segatella copri</name>
    <dbReference type="NCBI Taxonomy" id="165179"/>
    <lineage>
        <taxon>Bacteria</taxon>
        <taxon>Pseudomonadati</taxon>
        <taxon>Bacteroidota</taxon>
        <taxon>Bacteroidia</taxon>
        <taxon>Bacteroidales</taxon>
        <taxon>Prevotellaceae</taxon>
        <taxon>Segatella</taxon>
    </lineage>
</organism>
<dbReference type="InterPro" id="IPR001173">
    <property type="entry name" value="Glyco_trans_2-like"/>
</dbReference>
<sequence length="344" mass="40752">MIKVSIIVPIYNVEKYLHQCVDSLLNQTLRDIEVILVDDGSPDGCPHICEEYKKKDVRVKVIHKQNGGLSDARNAGMKLVEGEYVAFIDSDDYVDLHMFEKLYAVSKERNLDVCYCDYNFDYDGKTQPANKQKENLFIDSYKGSNVFLLDMVGTLPDYPSDVKYLVSVWHGVYKTSIIRDNHIVYESERLYPSEDLLFHIDFLSKCERIGYLKDALYYWRFNPNSLSRTYSSQKFPKYVALLNRVKEKLDEHFSECEYKLHYQRCIYSFFRSIVKYEALGCDEPRVFHRISERCKHALMQSLYQNYPIGKMVLKHRIFLICMKYHLSRILFLICWLENKKQKNI</sequence>
<evidence type="ECO:0000256" key="2">
    <source>
        <dbReference type="ARBA" id="ARBA00022679"/>
    </source>
</evidence>
<dbReference type="SUPFAM" id="SSF53448">
    <property type="entry name" value="Nucleotide-diphospho-sugar transferases"/>
    <property type="match status" value="1"/>
</dbReference>
<evidence type="ECO:0000259" key="3">
    <source>
        <dbReference type="Pfam" id="PF00535"/>
    </source>
</evidence>
<dbReference type="PANTHER" id="PTHR22916">
    <property type="entry name" value="GLYCOSYLTRANSFERASE"/>
    <property type="match status" value="1"/>
</dbReference>
<dbReference type="Proteomes" id="UP000286501">
    <property type="component" value="Unassembled WGS sequence"/>
</dbReference>
<proteinExistence type="predicted"/>
<dbReference type="Pfam" id="PF00535">
    <property type="entry name" value="Glycos_transf_2"/>
    <property type="match status" value="1"/>
</dbReference>
<feature type="domain" description="Glycosyltransferase 2-like" evidence="3">
    <location>
        <begin position="5"/>
        <end position="132"/>
    </location>
</feature>
<dbReference type="InterPro" id="IPR029044">
    <property type="entry name" value="Nucleotide-diphossugar_trans"/>
</dbReference>
<gene>
    <name evidence="4" type="ORF">DW250_15225</name>
</gene>
<evidence type="ECO:0000313" key="4">
    <source>
        <dbReference type="EMBL" id="RHG61402.1"/>
    </source>
</evidence>
<dbReference type="GO" id="GO:0016758">
    <property type="term" value="F:hexosyltransferase activity"/>
    <property type="evidence" value="ECO:0007669"/>
    <property type="project" value="UniProtKB-ARBA"/>
</dbReference>
<protein>
    <submittedName>
        <fullName evidence="4">Glycosyltransferase</fullName>
    </submittedName>
</protein>
<dbReference type="AlphaFoldDB" id="A0A3R6EIX9"/>
<keyword evidence="1" id="KW-0328">Glycosyltransferase</keyword>
<evidence type="ECO:0000313" key="5">
    <source>
        <dbReference type="Proteomes" id="UP000286501"/>
    </source>
</evidence>
<name>A0A3R6EIX9_9BACT</name>
<reference evidence="4 5" key="1">
    <citation type="submission" date="2018-08" db="EMBL/GenBank/DDBJ databases">
        <title>A genome reference for cultivated species of the human gut microbiota.</title>
        <authorList>
            <person name="Zou Y."/>
            <person name="Xue W."/>
            <person name="Luo G."/>
        </authorList>
    </citation>
    <scope>NUCLEOTIDE SEQUENCE [LARGE SCALE GENOMIC DNA]</scope>
    <source>
        <strain evidence="4 5">AM22-1</strain>
    </source>
</reference>